<proteinExistence type="predicted"/>
<dbReference type="AlphaFoldDB" id="A0A0F5I706"/>
<gene>
    <name evidence="1" type="ORF">QY95_00935</name>
</gene>
<protein>
    <submittedName>
        <fullName evidence="1">Uncharacterized protein</fullName>
    </submittedName>
</protein>
<evidence type="ECO:0000313" key="2">
    <source>
        <dbReference type="Proteomes" id="UP000031563"/>
    </source>
</evidence>
<comment type="caution">
    <text evidence="1">The sequence shown here is derived from an EMBL/GenBank/DDBJ whole genome shotgun (WGS) entry which is preliminary data.</text>
</comment>
<organism evidence="1 2">
    <name type="scientific">Bacillus thermotolerans</name>
    <name type="common">Quasibacillus thermotolerans</name>
    <dbReference type="NCBI Taxonomy" id="1221996"/>
    <lineage>
        <taxon>Bacteria</taxon>
        <taxon>Bacillati</taxon>
        <taxon>Bacillota</taxon>
        <taxon>Bacilli</taxon>
        <taxon>Bacillales</taxon>
        <taxon>Bacillaceae</taxon>
        <taxon>Bacillus</taxon>
    </lineage>
</organism>
<keyword evidence="2" id="KW-1185">Reference proteome</keyword>
<dbReference type="Proteomes" id="UP000031563">
    <property type="component" value="Unassembled WGS sequence"/>
</dbReference>
<reference evidence="1" key="1">
    <citation type="submission" date="2015-02" db="EMBL/GenBank/DDBJ databases">
        <title>Genome Assembly of Bacillaceae bacterium MTCC 8252.</title>
        <authorList>
            <person name="Verma A."/>
            <person name="Khatri I."/>
            <person name="Mual P."/>
            <person name="Subramanian S."/>
            <person name="Krishnamurthi S."/>
        </authorList>
    </citation>
    <scope>NUCLEOTIDE SEQUENCE [LARGE SCALE GENOMIC DNA]</scope>
    <source>
        <strain evidence="1">MTCC 8252</strain>
    </source>
</reference>
<name>A0A0F5I706_BACTR</name>
<sequence>MPNTVKYSRGVFSKTAVIPPLKFSAEKARMMIPAIRMML</sequence>
<dbReference type="EMBL" id="JWIR02000024">
    <property type="protein sequence ID" value="KKB41228.1"/>
    <property type="molecule type" value="Genomic_DNA"/>
</dbReference>
<accession>A0A0F5I706</accession>
<evidence type="ECO:0000313" key="1">
    <source>
        <dbReference type="EMBL" id="KKB41228.1"/>
    </source>
</evidence>